<evidence type="ECO:0000313" key="2">
    <source>
        <dbReference type="EMBL" id="EJK70959.1"/>
    </source>
</evidence>
<evidence type="ECO:0000256" key="1">
    <source>
        <dbReference type="SAM" id="MobiDB-lite"/>
    </source>
</evidence>
<dbReference type="AlphaFoldDB" id="K0T186"/>
<organism evidence="2 3">
    <name type="scientific">Thalassiosira oceanica</name>
    <name type="common">Marine diatom</name>
    <dbReference type="NCBI Taxonomy" id="159749"/>
    <lineage>
        <taxon>Eukaryota</taxon>
        <taxon>Sar</taxon>
        <taxon>Stramenopiles</taxon>
        <taxon>Ochrophyta</taxon>
        <taxon>Bacillariophyta</taxon>
        <taxon>Coscinodiscophyceae</taxon>
        <taxon>Thalassiosirophycidae</taxon>
        <taxon>Thalassiosirales</taxon>
        <taxon>Thalassiosiraceae</taxon>
        <taxon>Thalassiosira</taxon>
    </lineage>
</organism>
<reference evidence="2 3" key="1">
    <citation type="journal article" date="2012" name="Genome Biol.">
        <title>Genome and low-iron response of an oceanic diatom adapted to chronic iron limitation.</title>
        <authorList>
            <person name="Lommer M."/>
            <person name="Specht M."/>
            <person name="Roy A.S."/>
            <person name="Kraemer L."/>
            <person name="Andreson R."/>
            <person name="Gutowska M.A."/>
            <person name="Wolf J."/>
            <person name="Bergner S.V."/>
            <person name="Schilhabel M.B."/>
            <person name="Klostermeier U.C."/>
            <person name="Beiko R.G."/>
            <person name="Rosenstiel P."/>
            <person name="Hippler M."/>
            <person name="Laroche J."/>
        </authorList>
    </citation>
    <scope>NUCLEOTIDE SEQUENCE [LARGE SCALE GENOMIC DNA]</scope>
    <source>
        <strain evidence="2 3">CCMP1005</strain>
    </source>
</reference>
<proteinExistence type="predicted"/>
<feature type="non-terminal residue" evidence="2">
    <location>
        <position position="149"/>
    </location>
</feature>
<accession>K0T186</accession>
<evidence type="ECO:0000313" key="3">
    <source>
        <dbReference type="Proteomes" id="UP000266841"/>
    </source>
</evidence>
<comment type="caution">
    <text evidence="2">The sequence shown here is derived from an EMBL/GenBank/DDBJ whole genome shotgun (WGS) entry which is preliminary data.</text>
</comment>
<gene>
    <name evidence="2" type="ORF">THAOC_07641</name>
</gene>
<dbReference type="Proteomes" id="UP000266841">
    <property type="component" value="Unassembled WGS sequence"/>
</dbReference>
<name>K0T186_THAOC</name>
<dbReference type="EMBL" id="AGNL01007817">
    <property type="protein sequence ID" value="EJK70959.1"/>
    <property type="molecule type" value="Genomic_DNA"/>
</dbReference>
<protein>
    <submittedName>
        <fullName evidence="2">Uncharacterized protein</fullName>
    </submittedName>
</protein>
<sequence>MNRVMRKGLHDAYGKDDDESTTLFVKTNDRKKCAHSVAQGIVDLAASDSAVFEMVMPQLKTPDPPKNKVQQSRYGEGDSPSEQLGYTNCAGLLVGSPLQRDSVTLFTSSAFADEARLRDQRHSKETPIGAYHVLDFSTQWPQGSSIRGT</sequence>
<feature type="region of interest" description="Disordered" evidence="1">
    <location>
        <begin position="58"/>
        <end position="81"/>
    </location>
</feature>
<keyword evidence="3" id="KW-1185">Reference proteome</keyword>